<feature type="transmembrane region" description="Helical" evidence="1">
    <location>
        <begin position="16"/>
        <end position="39"/>
    </location>
</feature>
<accession>A0AAW8AWW1</accession>
<evidence type="ECO:0000313" key="2">
    <source>
        <dbReference type="EMBL" id="MDP1519585.1"/>
    </source>
</evidence>
<keyword evidence="1" id="KW-1133">Transmembrane helix</keyword>
<protein>
    <submittedName>
        <fullName evidence="2">Uncharacterized protein</fullName>
    </submittedName>
</protein>
<proteinExistence type="predicted"/>
<dbReference type="AlphaFoldDB" id="A0AAW8AWW1"/>
<keyword evidence="1" id="KW-0472">Membrane</keyword>
<sequence>MSSHISSAEVVRRIELFVLMVGMVVAFYILSLGAKSAFLSLLKSGLALQDVLLTAFSLVMMGAIVSSPFLLLALLGKKIVGVGRVNRYQISGLIISLLLTACSVYLYADAHRIVSTDRSSTAGLVFLAVPFYLCLFGGVLYGLLNFLYGRYRRTIPQE</sequence>
<feature type="transmembrane region" description="Helical" evidence="1">
    <location>
        <begin position="88"/>
        <end position="108"/>
    </location>
</feature>
<keyword evidence="3" id="KW-1185">Reference proteome</keyword>
<organism evidence="2 3">
    <name type="scientific">Porticoccus litoralis</name>
    <dbReference type="NCBI Taxonomy" id="434086"/>
    <lineage>
        <taxon>Bacteria</taxon>
        <taxon>Pseudomonadati</taxon>
        <taxon>Pseudomonadota</taxon>
        <taxon>Gammaproteobacteria</taxon>
        <taxon>Cellvibrionales</taxon>
        <taxon>Porticoccaceae</taxon>
        <taxon>Porticoccus</taxon>
    </lineage>
</organism>
<dbReference type="RefSeq" id="WP_305169098.1">
    <property type="nucleotide sequence ID" value="NZ_JAUUUU010000001.1"/>
</dbReference>
<evidence type="ECO:0000256" key="1">
    <source>
        <dbReference type="SAM" id="Phobius"/>
    </source>
</evidence>
<gene>
    <name evidence="2" type="ORF">Q8A57_01205</name>
</gene>
<feature type="transmembrane region" description="Helical" evidence="1">
    <location>
        <begin position="120"/>
        <end position="144"/>
    </location>
</feature>
<name>A0AAW8AWW1_9GAMM</name>
<dbReference type="EMBL" id="JAUUUU010000001">
    <property type="protein sequence ID" value="MDP1519585.1"/>
    <property type="molecule type" value="Genomic_DNA"/>
</dbReference>
<feature type="transmembrane region" description="Helical" evidence="1">
    <location>
        <begin position="51"/>
        <end position="76"/>
    </location>
</feature>
<comment type="caution">
    <text evidence="2">The sequence shown here is derived from an EMBL/GenBank/DDBJ whole genome shotgun (WGS) entry which is preliminary data.</text>
</comment>
<reference evidence="2" key="2">
    <citation type="submission" date="2023-08" db="EMBL/GenBank/DDBJ databases">
        <authorList>
            <person name="Luo J."/>
        </authorList>
    </citation>
    <scope>NUCLEOTIDE SEQUENCE</scope>
    <source>
        <strain evidence="2">DSM 25064</strain>
    </source>
</reference>
<dbReference type="Proteomes" id="UP001178354">
    <property type="component" value="Unassembled WGS sequence"/>
</dbReference>
<reference evidence="2" key="1">
    <citation type="journal article" date="2010" name="Int. J. Syst. Evol. Microbiol.">
        <title>Porticoccus litoralis gen. nov., sp. nov., a gammaproteobacterium isolated from the Yellow Sea.</title>
        <authorList>
            <person name="Oh H.M."/>
            <person name="Kim H."/>
            <person name="Kim K.M."/>
            <person name="Min G.S."/>
            <person name="Cho J.C."/>
        </authorList>
    </citation>
    <scope>NUCLEOTIDE SEQUENCE</scope>
    <source>
        <strain evidence="2">DSM 25064</strain>
    </source>
</reference>
<keyword evidence="1" id="KW-0812">Transmembrane</keyword>
<evidence type="ECO:0000313" key="3">
    <source>
        <dbReference type="Proteomes" id="UP001178354"/>
    </source>
</evidence>